<name>A0A1E5T6J4_9BACT</name>
<dbReference type="Pfam" id="PF21981">
    <property type="entry name" value="RecX_HTH3"/>
    <property type="match status" value="1"/>
</dbReference>
<feature type="domain" description="RecX second three-helical" evidence="6">
    <location>
        <begin position="64"/>
        <end position="105"/>
    </location>
</feature>
<comment type="subcellular location">
    <subcellularLocation>
        <location evidence="1 5">Cytoplasm</location>
    </subcellularLocation>
</comment>
<feature type="domain" description="RecX third three-helical" evidence="7">
    <location>
        <begin position="112"/>
        <end position="158"/>
    </location>
</feature>
<dbReference type="PANTHER" id="PTHR33602">
    <property type="entry name" value="REGULATORY PROTEIN RECX FAMILY PROTEIN"/>
    <property type="match status" value="1"/>
</dbReference>
<evidence type="ECO:0000256" key="1">
    <source>
        <dbReference type="ARBA" id="ARBA00004496"/>
    </source>
</evidence>
<evidence type="ECO:0000313" key="9">
    <source>
        <dbReference type="EMBL" id="OEK07001.1"/>
    </source>
</evidence>
<evidence type="ECO:0000256" key="2">
    <source>
        <dbReference type="ARBA" id="ARBA00009695"/>
    </source>
</evidence>
<dbReference type="RefSeq" id="WP_069834313.1">
    <property type="nucleotide sequence ID" value="NZ_MDGQ01000003.1"/>
</dbReference>
<dbReference type="GO" id="GO:0006282">
    <property type="term" value="P:regulation of DNA repair"/>
    <property type="evidence" value="ECO:0007669"/>
    <property type="project" value="UniProtKB-UniRule"/>
</dbReference>
<sequence>MHNFQARKPKKPLDLKTAKLKAADFCAYQERSQQEVRDKLYAYGLHEAEVEDIIVDLIVDGFINEERFAKAYAGGKFRVKGWGRRKIMQGLKQHRISEYCINKGLAEIDASDYYNTLLKHAEKKLPSVKGDSDYIVKGKLMQFLVTKGFEMDLIRDAVEEAFLNQGH</sequence>
<reference evidence="9 10" key="1">
    <citation type="submission" date="2016-08" db="EMBL/GenBank/DDBJ databases">
        <title>Draft genome of Fabibacter sp. strain SK-8.</title>
        <authorList>
            <person name="Wong S.-K."/>
            <person name="Hamasaki K."/>
            <person name="Yoshizawa S."/>
        </authorList>
    </citation>
    <scope>NUCLEOTIDE SEQUENCE [LARGE SCALE GENOMIC DNA]</scope>
    <source>
        <strain evidence="9 10">SK-8</strain>
    </source>
</reference>
<comment type="caution">
    <text evidence="9">The sequence shown here is derived from an EMBL/GenBank/DDBJ whole genome shotgun (WGS) entry which is preliminary data.</text>
</comment>
<dbReference type="OrthoDB" id="1523826at2"/>
<dbReference type="HAMAP" id="MF_01114">
    <property type="entry name" value="RecX"/>
    <property type="match status" value="1"/>
</dbReference>
<dbReference type="GO" id="GO:0005737">
    <property type="term" value="C:cytoplasm"/>
    <property type="evidence" value="ECO:0007669"/>
    <property type="project" value="UniProtKB-SubCell"/>
</dbReference>
<keyword evidence="10" id="KW-1185">Reference proteome</keyword>
<dbReference type="Pfam" id="PF21982">
    <property type="entry name" value="RecX_HTH1"/>
    <property type="match status" value="1"/>
</dbReference>
<evidence type="ECO:0000259" key="8">
    <source>
        <dbReference type="Pfam" id="PF21982"/>
    </source>
</evidence>
<evidence type="ECO:0000313" key="10">
    <source>
        <dbReference type="Proteomes" id="UP000095552"/>
    </source>
</evidence>
<evidence type="ECO:0000259" key="6">
    <source>
        <dbReference type="Pfam" id="PF02631"/>
    </source>
</evidence>
<keyword evidence="4 5" id="KW-0963">Cytoplasm</keyword>
<feature type="domain" description="RecX first three-helical" evidence="8">
    <location>
        <begin position="18"/>
        <end position="55"/>
    </location>
</feature>
<protein>
    <recommendedName>
        <fullName evidence="3 5">Regulatory protein RecX</fullName>
    </recommendedName>
</protein>
<dbReference type="InterPro" id="IPR003783">
    <property type="entry name" value="Regulatory_RecX"/>
</dbReference>
<dbReference type="EMBL" id="MDGQ01000003">
    <property type="protein sequence ID" value="OEK07001.1"/>
    <property type="molecule type" value="Genomic_DNA"/>
</dbReference>
<evidence type="ECO:0000256" key="4">
    <source>
        <dbReference type="ARBA" id="ARBA00022490"/>
    </source>
</evidence>
<evidence type="ECO:0000256" key="5">
    <source>
        <dbReference type="HAMAP-Rule" id="MF_01114"/>
    </source>
</evidence>
<dbReference type="AlphaFoldDB" id="A0A1E5T6J4"/>
<dbReference type="Pfam" id="PF02631">
    <property type="entry name" value="RecX_HTH2"/>
    <property type="match status" value="1"/>
</dbReference>
<accession>A0A1E5T6J4</accession>
<dbReference type="InterPro" id="IPR053925">
    <property type="entry name" value="RecX_HTH_3rd"/>
</dbReference>
<dbReference type="InterPro" id="IPR053924">
    <property type="entry name" value="RecX_HTH_2nd"/>
</dbReference>
<dbReference type="PANTHER" id="PTHR33602:SF1">
    <property type="entry name" value="REGULATORY PROTEIN RECX FAMILY PROTEIN"/>
    <property type="match status" value="1"/>
</dbReference>
<comment type="similarity">
    <text evidence="2 5">Belongs to the RecX family.</text>
</comment>
<dbReference type="InterPro" id="IPR036388">
    <property type="entry name" value="WH-like_DNA-bd_sf"/>
</dbReference>
<evidence type="ECO:0000259" key="7">
    <source>
        <dbReference type="Pfam" id="PF21981"/>
    </source>
</evidence>
<proteinExistence type="inferred from homology"/>
<dbReference type="Proteomes" id="UP000095552">
    <property type="component" value="Unassembled WGS sequence"/>
</dbReference>
<comment type="function">
    <text evidence="5">Modulates RecA activity.</text>
</comment>
<evidence type="ECO:0000256" key="3">
    <source>
        <dbReference type="ARBA" id="ARBA00018111"/>
    </source>
</evidence>
<dbReference type="STRING" id="1563681.BFP71_04905"/>
<dbReference type="Gene3D" id="1.10.10.10">
    <property type="entry name" value="Winged helix-like DNA-binding domain superfamily/Winged helix DNA-binding domain"/>
    <property type="match status" value="3"/>
</dbReference>
<dbReference type="InterPro" id="IPR053926">
    <property type="entry name" value="RecX_HTH_1st"/>
</dbReference>
<organism evidence="9 10">
    <name type="scientific">Roseivirga misakiensis</name>
    <dbReference type="NCBI Taxonomy" id="1563681"/>
    <lineage>
        <taxon>Bacteria</taxon>
        <taxon>Pseudomonadati</taxon>
        <taxon>Bacteroidota</taxon>
        <taxon>Cytophagia</taxon>
        <taxon>Cytophagales</taxon>
        <taxon>Roseivirgaceae</taxon>
        <taxon>Roseivirga</taxon>
    </lineage>
</organism>
<gene>
    <name evidence="5" type="primary">recX</name>
    <name evidence="9" type="ORF">BFP71_04905</name>
</gene>